<dbReference type="AlphaFoldDB" id="A0A8T9CQT8"/>
<evidence type="ECO:0000313" key="3">
    <source>
        <dbReference type="EMBL" id="TVY85023.1"/>
    </source>
</evidence>
<keyword evidence="1" id="KW-0732">Signal</keyword>
<dbReference type="Pfam" id="PF09362">
    <property type="entry name" value="DUF1996"/>
    <property type="match status" value="1"/>
</dbReference>
<feature type="chain" id="PRO_5035784826" description="DUF1996 domain-containing protein" evidence="1">
    <location>
        <begin position="24"/>
        <end position="501"/>
    </location>
</feature>
<dbReference type="OrthoDB" id="74764at2759"/>
<feature type="signal peptide" evidence="1">
    <location>
        <begin position="1"/>
        <end position="23"/>
    </location>
</feature>
<dbReference type="EMBL" id="QGMK01000036">
    <property type="protein sequence ID" value="TVY85023.1"/>
    <property type="molecule type" value="Genomic_DNA"/>
</dbReference>
<name>A0A8T9CQT8_9HELO</name>
<evidence type="ECO:0000256" key="1">
    <source>
        <dbReference type="SAM" id="SignalP"/>
    </source>
</evidence>
<feature type="domain" description="DUF1996" evidence="2">
    <location>
        <begin position="39"/>
        <end position="290"/>
    </location>
</feature>
<evidence type="ECO:0000313" key="4">
    <source>
        <dbReference type="Proteomes" id="UP000469558"/>
    </source>
</evidence>
<keyword evidence="4" id="KW-1185">Reference proteome</keyword>
<reference evidence="3 4" key="1">
    <citation type="submission" date="2018-05" db="EMBL/GenBank/DDBJ databases">
        <title>Genome sequencing and assembly of the regulated plant pathogen Lachnellula willkommii and related sister species for the development of diagnostic species identification markers.</title>
        <authorList>
            <person name="Giroux E."/>
            <person name="Bilodeau G."/>
        </authorList>
    </citation>
    <scope>NUCLEOTIDE SEQUENCE [LARGE SCALE GENOMIC DNA]</scope>
    <source>
        <strain evidence="3 4">CBS 268.59</strain>
    </source>
</reference>
<organism evidence="3 4">
    <name type="scientific">Lachnellula suecica</name>
    <dbReference type="NCBI Taxonomy" id="602035"/>
    <lineage>
        <taxon>Eukaryota</taxon>
        <taxon>Fungi</taxon>
        <taxon>Dikarya</taxon>
        <taxon>Ascomycota</taxon>
        <taxon>Pezizomycotina</taxon>
        <taxon>Leotiomycetes</taxon>
        <taxon>Helotiales</taxon>
        <taxon>Lachnaceae</taxon>
        <taxon>Lachnellula</taxon>
    </lineage>
</organism>
<protein>
    <recommendedName>
        <fullName evidence="2">DUF1996 domain-containing protein</fullName>
    </recommendedName>
</protein>
<accession>A0A8T9CQT8</accession>
<dbReference type="InterPro" id="IPR018535">
    <property type="entry name" value="DUF1996"/>
</dbReference>
<comment type="caution">
    <text evidence="3">The sequence shown here is derived from an EMBL/GenBank/DDBJ whole genome shotgun (WGS) entry which is preliminary data.</text>
</comment>
<sequence>MRSSSNIALKATTLLTFAASTSAFWRMPCLSRSGLARLDPLVSFDSVSEHVHAIHGSSGFSSTSTTSDLLAGDCTSCEVAQDKSAYWTPALYFQNAATGEFSLVQQVGGMLSYYLLYPNAGETKVTAFPSGFQMIAGDVNQRNFSYPVPDIPKSNWNEAPYNTQAFLRQAALGFNCLNYAATPEGSLYRHFLPDKAYLDANCKDGVRFELMFPSCWNGVDKNSSDSKSHVAYPSQVMTGDCPAGFETRLISLFYETIWNTAEFAGTAGQFVLASGDSTGYGYHGDFIMGWDEDFLQNATDTCTNPSGQISDCPLFDIQTSAEYTSCNISSANIPAAIAKENVLSAISLLPGDPAIVSGGYGSGATASGSSASHVSSAPAASVPTLSYQAGSSIASDSQYVPGAVFAAKSDAILSAAGAASVTLATTSSSPAAATTPAPVVPSSPSSTQSFFSTEYQTKGQQVMEVYWVEEEVTVTALVTATATVSAPARKRHLHKHRRAGF</sequence>
<dbReference type="PANTHER" id="PTHR43662:SF7">
    <property type="entry name" value="DUF1996 DOMAIN-CONTAINING PROTEIN"/>
    <property type="match status" value="1"/>
</dbReference>
<gene>
    <name evidence="3" type="ORF">LSUE1_G000920</name>
</gene>
<evidence type="ECO:0000259" key="2">
    <source>
        <dbReference type="Pfam" id="PF09362"/>
    </source>
</evidence>
<proteinExistence type="predicted"/>
<dbReference type="Proteomes" id="UP000469558">
    <property type="component" value="Unassembled WGS sequence"/>
</dbReference>
<dbReference type="PANTHER" id="PTHR43662">
    <property type="match status" value="1"/>
</dbReference>